<gene>
    <name evidence="1" type="ORF">HERI1096_LOCUS35939</name>
</gene>
<sequence length="115" mass="12773">MTSDDEFEALIASRLESNPTQRFFLATDNAQSQSWLLARHGAAVCVWQQIEPEGEAEGKATAERTQSHAHRHTPMAHAVIDLWLLSMCASVHGSNGSSYSAFAQHMRGEKPAFRY</sequence>
<reference evidence="1" key="1">
    <citation type="submission" date="2021-01" db="EMBL/GenBank/DDBJ databases">
        <authorList>
            <person name="Corre E."/>
            <person name="Pelletier E."/>
            <person name="Niang G."/>
            <person name="Scheremetjew M."/>
            <person name="Finn R."/>
            <person name="Kale V."/>
            <person name="Holt S."/>
            <person name="Cochrane G."/>
            <person name="Meng A."/>
            <person name="Brown T."/>
            <person name="Cohen L."/>
        </authorList>
    </citation>
    <scope>NUCLEOTIDE SEQUENCE</scope>
    <source>
        <strain evidence="1">CCMP281</strain>
    </source>
</reference>
<name>A0A7S3BUN3_9EUKA</name>
<proteinExistence type="predicted"/>
<dbReference type="Gene3D" id="3.40.50.11350">
    <property type="match status" value="1"/>
</dbReference>
<organism evidence="1">
    <name type="scientific">Haptolina ericina</name>
    <dbReference type="NCBI Taxonomy" id="156174"/>
    <lineage>
        <taxon>Eukaryota</taxon>
        <taxon>Haptista</taxon>
        <taxon>Haptophyta</taxon>
        <taxon>Prymnesiophyceae</taxon>
        <taxon>Prymnesiales</taxon>
        <taxon>Prymnesiaceae</taxon>
        <taxon>Haptolina</taxon>
    </lineage>
</organism>
<evidence type="ECO:0000313" key="1">
    <source>
        <dbReference type="EMBL" id="CAE0145632.1"/>
    </source>
</evidence>
<dbReference type="EMBL" id="HBHX01064909">
    <property type="protein sequence ID" value="CAE0145632.1"/>
    <property type="molecule type" value="Transcribed_RNA"/>
</dbReference>
<dbReference type="AlphaFoldDB" id="A0A7S3BUN3"/>
<protein>
    <submittedName>
        <fullName evidence="1">Uncharacterized protein</fullName>
    </submittedName>
</protein>
<accession>A0A7S3BUN3</accession>